<dbReference type="Proteomes" id="UP001286313">
    <property type="component" value="Unassembled WGS sequence"/>
</dbReference>
<dbReference type="EMBL" id="JAWQEG010004173">
    <property type="protein sequence ID" value="KAK3862722.1"/>
    <property type="molecule type" value="Genomic_DNA"/>
</dbReference>
<keyword evidence="2" id="KW-1185">Reference proteome</keyword>
<protein>
    <submittedName>
        <fullName evidence="1">Uncharacterized protein</fullName>
    </submittedName>
</protein>
<evidence type="ECO:0000313" key="1">
    <source>
        <dbReference type="EMBL" id="KAK3862722.1"/>
    </source>
</evidence>
<comment type="caution">
    <text evidence="1">The sequence shown here is derived from an EMBL/GenBank/DDBJ whole genome shotgun (WGS) entry which is preliminary data.</text>
</comment>
<evidence type="ECO:0000313" key="2">
    <source>
        <dbReference type="Proteomes" id="UP001286313"/>
    </source>
</evidence>
<name>A0AAE1EWD6_PETCI</name>
<organism evidence="1 2">
    <name type="scientific">Petrolisthes cinctipes</name>
    <name type="common">Flat porcelain crab</name>
    <dbReference type="NCBI Taxonomy" id="88211"/>
    <lineage>
        <taxon>Eukaryota</taxon>
        <taxon>Metazoa</taxon>
        <taxon>Ecdysozoa</taxon>
        <taxon>Arthropoda</taxon>
        <taxon>Crustacea</taxon>
        <taxon>Multicrustacea</taxon>
        <taxon>Malacostraca</taxon>
        <taxon>Eumalacostraca</taxon>
        <taxon>Eucarida</taxon>
        <taxon>Decapoda</taxon>
        <taxon>Pleocyemata</taxon>
        <taxon>Anomura</taxon>
        <taxon>Galatheoidea</taxon>
        <taxon>Porcellanidae</taxon>
        <taxon>Petrolisthes</taxon>
    </lineage>
</organism>
<gene>
    <name evidence="1" type="ORF">Pcinc_031437</name>
</gene>
<accession>A0AAE1EWD6</accession>
<dbReference type="AlphaFoldDB" id="A0AAE1EWD6"/>
<reference evidence="1" key="1">
    <citation type="submission" date="2023-10" db="EMBL/GenBank/DDBJ databases">
        <title>Genome assemblies of two species of porcelain crab, Petrolisthes cinctipes and Petrolisthes manimaculis (Anomura: Porcellanidae).</title>
        <authorList>
            <person name="Angst P."/>
        </authorList>
    </citation>
    <scope>NUCLEOTIDE SEQUENCE</scope>
    <source>
        <strain evidence="1">PB745_01</strain>
        <tissue evidence="1">Gill</tissue>
    </source>
</reference>
<sequence>MSAQSWSGSISSRGGQGLRTLARLGAKFDPPLSLLCAKFEPPPQELFGAKFEPPPPQELFGAKFEPPPQELFGAKFDVLLSLEIESFVVFAVPAPISPAPHLYYSPHCHRLFSHQNIHPFSSIY</sequence>
<proteinExistence type="predicted"/>